<keyword evidence="1" id="KW-0472">Membrane</keyword>
<keyword evidence="1" id="KW-0812">Transmembrane</keyword>
<protein>
    <submittedName>
        <fullName evidence="2">Uncharacterized protein</fullName>
    </submittedName>
</protein>
<evidence type="ECO:0000313" key="2">
    <source>
        <dbReference type="EMBL" id="ERK70616.1"/>
    </source>
</evidence>
<gene>
    <name evidence="2" type="ORF">N136_03043</name>
</gene>
<proteinExistence type="predicted"/>
<dbReference type="HOGENOM" id="CLU_2283378_0_0_11"/>
<dbReference type="EMBL" id="AWVQ01000414">
    <property type="protein sequence ID" value="ERK70616.1"/>
    <property type="molecule type" value="Genomic_DNA"/>
</dbReference>
<reference evidence="2 3" key="1">
    <citation type="submission" date="2013-08" db="EMBL/GenBank/DDBJ databases">
        <authorList>
            <person name="Weinstock G."/>
            <person name="Sodergren E."/>
            <person name="Wylie T."/>
            <person name="Fulton L."/>
            <person name="Fulton R."/>
            <person name="Fronick C."/>
            <person name="O'Laughlin M."/>
            <person name="Godfrey J."/>
            <person name="Miner T."/>
            <person name="Herter B."/>
            <person name="Appelbaum E."/>
            <person name="Cordes M."/>
            <person name="Lek S."/>
            <person name="Wollam A."/>
            <person name="Pepin K.H."/>
            <person name="Palsikar V.B."/>
            <person name="Mitreva M."/>
            <person name="Wilson R.K."/>
        </authorList>
    </citation>
    <scope>NUCLEOTIDE SEQUENCE [LARGE SCALE GENOMIC DNA]</scope>
    <source>
        <strain evidence="2 3">ATCC 14665</strain>
    </source>
</reference>
<dbReference type="Proteomes" id="UP000016605">
    <property type="component" value="Unassembled WGS sequence"/>
</dbReference>
<evidence type="ECO:0000256" key="1">
    <source>
        <dbReference type="SAM" id="Phobius"/>
    </source>
</evidence>
<organism evidence="2 3">
    <name type="scientific">Leifsonia aquatica ATCC 14665</name>
    <dbReference type="NCBI Taxonomy" id="1358026"/>
    <lineage>
        <taxon>Bacteria</taxon>
        <taxon>Bacillati</taxon>
        <taxon>Actinomycetota</taxon>
        <taxon>Actinomycetes</taxon>
        <taxon>Micrococcales</taxon>
        <taxon>Microbacteriaceae</taxon>
        <taxon>Leifsonia</taxon>
    </lineage>
</organism>
<feature type="transmembrane region" description="Helical" evidence="1">
    <location>
        <begin position="66"/>
        <end position="86"/>
    </location>
</feature>
<name>U2RP46_LEIAQ</name>
<accession>U2RP46</accession>
<dbReference type="AlphaFoldDB" id="U2RP46"/>
<feature type="non-terminal residue" evidence="2">
    <location>
        <position position="102"/>
    </location>
</feature>
<comment type="caution">
    <text evidence="2">The sequence shown here is derived from an EMBL/GenBank/DDBJ whole genome shotgun (WGS) entry which is preliminary data.</text>
</comment>
<evidence type="ECO:0000313" key="3">
    <source>
        <dbReference type="Proteomes" id="UP000016605"/>
    </source>
</evidence>
<keyword evidence="1" id="KW-1133">Transmembrane helix</keyword>
<sequence>MMSMRARAALAGVAGVVAGVGAAELVSAFVVQDGSPVLVVGSLVIDLAPGWVKEAVIAVFGTGDKAFLIALLAVLVLAGGALAGWLELRRPPFGRVLIAAGG</sequence>